<dbReference type="EMBL" id="JAGSOH010000023">
    <property type="protein sequence ID" value="MBR7826848.1"/>
    <property type="molecule type" value="Genomic_DNA"/>
</dbReference>
<dbReference type="GO" id="GO:0003677">
    <property type="term" value="F:DNA binding"/>
    <property type="evidence" value="ECO:0007669"/>
    <property type="project" value="UniProtKB-KW"/>
</dbReference>
<keyword evidence="4" id="KW-1185">Reference proteome</keyword>
<dbReference type="InterPro" id="IPR001647">
    <property type="entry name" value="HTH_TetR"/>
</dbReference>
<evidence type="ECO:0000313" key="4">
    <source>
        <dbReference type="Proteomes" id="UP000676325"/>
    </source>
</evidence>
<proteinExistence type="predicted"/>
<evidence type="ECO:0000313" key="3">
    <source>
        <dbReference type="EMBL" id="MBR7826848.1"/>
    </source>
</evidence>
<accession>A0A941EAD4</accession>
<name>A0A941EAD4_9ACTN</name>
<sequence length="206" mass="21440">MQAGRGEDEEAPMAGRVNQKLRTRTAIVRAAAELSRTGREVTMPEVAKAALVSEATAYRYFPDLASLLGEAITGQLPTPEEALAPVADSADPVERVAAATEFLLRHVQARQGVVRAMIAATVVRPAESAARPGLRFGLIDHALEPAAASGGGDASADLAQLKRDLAVVVSAEAYFSLTDLHGMDPESAIASLVSTATALTRARLAG</sequence>
<dbReference type="InterPro" id="IPR009057">
    <property type="entry name" value="Homeodomain-like_sf"/>
</dbReference>
<gene>
    <name evidence="3" type="ORF">KDK95_11090</name>
</gene>
<dbReference type="Proteomes" id="UP000676325">
    <property type="component" value="Unassembled WGS sequence"/>
</dbReference>
<dbReference type="AlphaFoldDB" id="A0A941EAD4"/>
<dbReference type="Pfam" id="PF00440">
    <property type="entry name" value="TetR_N"/>
    <property type="match status" value="1"/>
</dbReference>
<dbReference type="Gene3D" id="1.10.357.10">
    <property type="entry name" value="Tetracycline Repressor, domain 2"/>
    <property type="match status" value="1"/>
</dbReference>
<keyword evidence="1" id="KW-0238">DNA-binding</keyword>
<protein>
    <submittedName>
        <fullName evidence="3">TetR/AcrR family transcriptional regulator</fullName>
    </submittedName>
</protein>
<feature type="domain" description="HTH tetR-type" evidence="2">
    <location>
        <begin position="30"/>
        <end position="70"/>
    </location>
</feature>
<evidence type="ECO:0000256" key="1">
    <source>
        <dbReference type="ARBA" id="ARBA00023125"/>
    </source>
</evidence>
<reference evidence="3" key="1">
    <citation type="submission" date="2021-04" db="EMBL/GenBank/DDBJ databases">
        <title>Genome based classification of Actinospica acidithermotolerans sp. nov., an actinobacterium isolated from an Indonesian hot spring.</title>
        <authorList>
            <person name="Kusuma A.B."/>
            <person name="Putra K.E."/>
            <person name="Nafisah S."/>
            <person name="Loh J."/>
            <person name="Nouioui I."/>
            <person name="Goodfellow M."/>
        </authorList>
    </citation>
    <scope>NUCLEOTIDE SEQUENCE</scope>
    <source>
        <strain evidence="3">MGRD01-02</strain>
    </source>
</reference>
<comment type="caution">
    <text evidence="3">The sequence shown here is derived from an EMBL/GenBank/DDBJ whole genome shotgun (WGS) entry which is preliminary data.</text>
</comment>
<dbReference type="SUPFAM" id="SSF46689">
    <property type="entry name" value="Homeodomain-like"/>
    <property type="match status" value="1"/>
</dbReference>
<evidence type="ECO:0000259" key="2">
    <source>
        <dbReference type="Pfam" id="PF00440"/>
    </source>
</evidence>
<organism evidence="3 4">
    <name type="scientific">Actinospica acidithermotolerans</name>
    <dbReference type="NCBI Taxonomy" id="2828514"/>
    <lineage>
        <taxon>Bacteria</taxon>
        <taxon>Bacillati</taxon>
        <taxon>Actinomycetota</taxon>
        <taxon>Actinomycetes</taxon>
        <taxon>Catenulisporales</taxon>
        <taxon>Actinospicaceae</taxon>
        <taxon>Actinospica</taxon>
    </lineage>
</organism>